<evidence type="ECO:0000313" key="2">
    <source>
        <dbReference type="EMBL" id="GJE91869.1"/>
    </source>
</evidence>
<proteinExistence type="predicted"/>
<dbReference type="Proteomes" id="UP000703269">
    <property type="component" value="Unassembled WGS sequence"/>
</dbReference>
<protein>
    <submittedName>
        <fullName evidence="2">Uncharacterized protein</fullName>
    </submittedName>
</protein>
<organism evidence="2 3">
    <name type="scientific">Phanerochaete sordida</name>
    <dbReference type="NCBI Taxonomy" id="48140"/>
    <lineage>
        <taxon>Eukaryota</taxon>
        <taxon>Fungi</taxon>
        <taxon>Dikarya</taxon>
        <taxon>Basidiomycota</taxon>
        <taxon>Agaricomycotina</taxon>
        <taxon>Agaricomycetes</taxon>
        <taxon>Polyporales</taxon>
        <taxon>Phanerochaetaceae</taxon>
        <taxon>Phanerochaete</taxon>
    </lineage>
</organism>
<keyword evidence="3" id="KW-1185">Reference proteome</keyword>
<evidence type="ECO:0000313" key="3">
    <source>
        <dbReference type="Proteomes" id="UP000703269"/>
    </source>
</evidence>
<reference evidence="2 3" key="1">
    <citation type="submission" date="2021-08" db="EMBL/GenBank/DDBJ databases">
        <title>Draft Genome Sequence of Phanerochaete sordida strain YK-624.</title>
        <authorList>
            <person name="Mori T."/>
            <person name="Dohra H."/>
            <person name="Suzuki T."/>
            <person name="Kawagishi H."/>
            <person name="Hirai H."/>
        </authorList>
    </citation>
    <scope>NUCLEOTIDE SEQUENCE [LARGE SCALE GENOMIC DNA]</scope>
    <source>
        <strain evidence="2 3">YK-624</strain>
    </source>
</reference>
<feature type="region of interest" description="Disordered" evidence="1">
    <location>
        <begin position="1"/>
        <end position="35"/>
    </location>
</feature>
<dbReference type="AlphaFoldDB" id="A0A9P3LER4"/>
<accession>A0A9P3LER4</accession>
<evidence type="ECO:0000256" key="1">
    <source>
        <dbReference type="SAM" id="MobiDB-lite"/>
    </source>
</evidence>
<gene>
    <name evidence="2" type="ORF">PsYK624_080200</name>
</gene>
<dbReference type="EMBL" id="BPQB01000023">
    <property type="protein sequence ID" value="GJE91869.1"/>
    <property type="molecule type" value="Genomic_DNA"/>
</dbReference>
<name>A0A9P3LER4_9APHY</name>
<feature type="compositionally biased region" description="Acidic residues" evidence="1">
    <location>
        <begin position="22"/>
        <end position="32"/>
    </location>
</feature>
<comment type="caution">
    <text evidence="2">The sequence shown here is derived from an EMBL/GenBank/DDBJ whole genome shotgun (WGS) entry which is preliminary data.</text>
</comment>
<sequence>MSSVSQELVHVMPHADPPSPSTEEDSSDDEVDITSPESRIKYIRPLSATEVNELHVVMNRVVPFINRYPARFAPDELQWGHARASDIPSPRRPFLSAVNTSGALCFDNRPVTFNIVGRVMSSHFEERGSPRHSAKLYVDPLRQADLAAAQDLLIAHSNDHNEAPFYNFTVFTNPRPLKGGTGPEYVQFDDIFHAPRITCSHISQMERIPFARLQKNDIVSVDFGVVRRMTCHYHWRVSFHMYRIIQLVTA</sequence>